<dbReference type="Gene3D" id="3.30.565.10">
    <property type="entry name" value="Histidine kinase-like ATPase, C-terminal domain"/>
    <property type="match status" value="1"/>
</dbReference>
<name>A0A4Q7V122_PSEST</name>
<feature type="transmembrane region" description="Helical" evidence="4">
    <location>
        <begin position="395"/>
        <end position="414"/>
    </location>
</feature>
<dbReference type="Proteomes" id="UP000291591">
    <property type="component" value="Unassembled WGS sequence"/>
</dbReference>
<keyword evidence="3" id="KW-0902">Two-component regulatory system</keyword>
<keyword evidence="1" id="KW-0808">Transferase</keyword>
<dbReference type="PANTHER" id="PTHR24421">
    <property type="entry name" value="NITRATE/NITRITE SENSOR PROTEIN NARX-RELATED"/>
    <property type="match status" value="1"/>
</dbReference>
<sequence>MNFRAGVEVGLQRAYAVLLVLFGASWAALAVQGLGGTGPVGGAPLSTAAAVAFVVTSAVLVVRGLTTRLGPADVAVMALVDAAVQVAFVLEEPAGLVVGYRTQPGVAALVPLLTLAPRRFGIPGAAGVVGLLVVTSIPADGVLAAFLNVWPLLVAGSIAAGMAPALRTAGARADAAARAERDARIAADVAGAEREASAEFARILHDDVSAALRGAATPTVPADERRAEARRAVEALDGSPGTAAETGEVDLRETLAGLTGHTPRRTTVPDAPVPVPAGVADAVLGATREALRNVDRHAGANEVALRLDDGPRPRVTISDDGAGFDPASTDGSAGIAGSIVGRMASVGGTATVGSAPGRGTTVTLTWEPDDPEPGPAPTGRVALLVAATGDVRRPLYAVTVGYLAIMAMVALLQPGQVPQARWFLLWYAVVCALTVLLIVRSRTGVGPVPALAAAAFAVGGAVLSVAVVPYEDLLTFASWPVGAVAPLLTVLVIVRPSPEALLAVLAEQAGIVLVLAIGPMAGTAVGDVVLFALPMLVAPALGTLMGALLGVTIRRLGRATIEANARRAAVDAGAAADRVRRTVRDRRIAALHEEVRPFLASVAAGTDDPVTRRATATALEMAIRDELHLPGVLDRELRAAVDAARATGCRVVLQTAAGVRFDPGLVAALLRPVLGGTPPGEIVLGLHDDDGATTASLVVVPGRELAPPDGARVTMRDVTPEYAWVEVVVSA</sequence>
<evidence type="ECO:0000259" key="5">
    <source>
        <dbReference type="Pfam" id="PF02518"/>
    </source>
</evidence>
<keyword evidence="4" id="KW-0812">Transmembrane</keyword>
<evidence type="ECO:0000256" key="1">
    <source>
        <dbReference type="ARBA" id="ARBA00022679"/>
    </source>
</evidence>
<comment type="caution">
    <text evidence="6">The sequence shown here is derived from an EMBL/GenBank/DDBJ whole genome shotgun (WGS) entry which is preliminary data.</text>
</comment>
<dbReference type="RefSeq" id="WP_130292228.1">
    <property type="nucleotide sequence ID" value="NZ_SHKL01000001.1"/>
</dbReference>
<accession>A0A4Q7V122</accession>
<dbReference type="OrthoDB" id="144293at2"/>
<dbReference type="InterPro" id="IPR050482">
    <property type="entry name" value="Sensor_HK_TwoCompSys"/>
</dbReference>
<evidence type="ECO:0000256" key="4">
    <source>
        <dbReference type="SAM" id="Phobius"/>
    </source>
</evidence>
<feature type="transmembrane region" description="Helical" evidence="4">
    <location>
        <begin position="43"/>
        <end position="62"/>
    </location>
</feature>
<dbReference type="GO" id="GO:0000160">
    <property type="term" value="P:phosphorelay signal transduction system"/>
    <property type="evidence" value="ECO:0007669"/>
    <property type="project" value="UniProtKB-KW"/>
</dbReference>
<keyword evidence="4" id="KW-0472">Membrane</keyword>
<evidence type="ECO:0000313" key="6">
    <source>
        <dbReference type="EMBL" id="RZT88182.1"/>
    </source>
</evidence>
<dbReference type="Pfam" id="PF02518">
    <property type="entry name" value="HATPase_c"/>
    <property type="match status" value="1"/>
</dbReference>
<evidence type="ECO:0000256" key="3">
    <source>
        <dbReference type="ARBA" id="ARBA00023012"/>
    </source>
</evidence>
<organism evidence="6 7">
    <name type="scientific">Pseudonocardia sediminis</name>
    <dbReference type="NCBI Taxonomy" id="1397368"/>
    <lineage>
        <taxon>Bacteria</taxon>
        <taxon>Bacillati</taxon>
        <taxon>Actinomycetota</taxon>
        <taxon>Actinomycetes</taxon>
        <taxon>Pseudonocardiales</taxon>
        <taxon>Pseudonocardiaceae</taxon>
        <taxon>Pseudonocardia</taxon>
    </lineage>
</organism>
<keyword evidence="2 6" id="KW-0418">Kinase</keyword>
<dbReference type="InterPro" id="IPR003594">
    <property type="entry name" value="HATPase_dom"/>
</dbReference>
<dbReference type="GO" id="GO:0016301">
    <property type="term" value="F:kinase activity"/>
    <property type="evidence" value="ECO:0007669"/>
    <property type="project" value="UniProtKB-KW"/>
</dbReference>
<protein>
    <submittedName>
        <fullName evidence="6">Signal transduction histidine kinase</fullName>
    </submittedName>
</protein>
<feature type="transmembrane region" description="Helical" evidence="4">
    <location>
        <begin position="145"/>
        <end position="166"/>
    </location>
</feature>
<feature type="transmembrane region" description="Helical" evidence="4">
    <location>
        <begin position="120"/>
        <end position="139"/>
    </location>
</feature>
<reference evidence="6 7" key="1">
    <citation type="submission" date="2019-02" db="EMBL/GenBank/DDBJ databases">
        <title>Sequencing the genomes of 1000 actinobacteria strains.</title>
        <authorList>
            <person name="Klenk H.-P."/>
        </authorList>
    </citation>
    <scope>NUCLEOTIDE SEQUENCE [LARGE SCALE GENOMIC DNA]</scope>
    <source>
        <strain evidence="6 7">DSM 45779</strain>
    </source>
</reference>
<feature type="transmembrane region" description="Helical" evidence="4">
    <location>
        <begin position="451"/>
        <end position="470"/>
    </location>
</feature>
<feature type="transmembrane region" description="Helical" evidence="4">
    <location>
        <begin position="420"/>
        <end position="439"/>
    </location>
</feature>
<keyword evidence="7" id="KW-1185">Reference proteome</keyword>
<dbReference type="AlphaFoldDB" id="A0A4Q7V122"/>
<evidence type="ECO:0000256" key="2">
    <source>
        <dbReference type="ARBA" id="ARBA00022777"/>
    </source>
</evidence>
<feature type="transmembrane region" description="Helical" evidence="4">
    <location>
        <begin position="501"/>
        <end position="522"/>
    </location>
</feature>
<dbReference type="CDD" id="cd16917">
    <property type="entry name" value="HATPase_UhpB-NarQ-NarX-like"/>
    <property type="match status" value="1"/>
</dbReference>
<feature type="transmembrane region" description="Helical" evidence="4">
    <location>
        <begin position="12"/>
        <end position="31"/>
    </location>
</feature>
<gene>
    <name evidence="6" type="ORF">EV383_5119</name>
</gene>
<dbReference type="InterPro" id="IPR036890">
    <property type="entry name" value="HATPase_C_sf"/>
</dbReference>
<dbReference type="SUPFAM" id="SSF55874">
    <property type="entry name" value="ATPase domain of HSP90 chaperone/DNA topoisomerase II/histidine kinase"/>
    <property type="match status" value="1"/>
</dbReference>
<feature type="transmembrane region" description="Helical" evidence="4">
    <location>
        <begin position="476"/>
        <end position="494"/>
    </location>
</feature>
<keyword evidence="4" id="KW-1133">Transmembrane helix</keyword>
<feature type="transmembrane region" description="Helical" evidence="4">
    <location>
        <begin position="528"/>
        <end position="551"/>
    </location>
</feature>
<dbReference type="EMBL" id="SHKL01000001">
    <property type="protein sequence ID" value="RZT88182.1"/>
    <property type="molecule type" value="Genomic_DNA"/>
</dbReference>
<dbReference type="PANTHER" id="PTHR24421:SF61">
    <property type="entry name" value="OXYGEN SENSOR HISTIDINE KINASE NREB"/>
    <property type="match status" value="1"/>
</dbReference>
<proteinExistence type="predicted"/>
<feature type="domain" description="Histidine kinase/HSP90-like ATPase" evidence="5">
    <location>
        <begin position="286"/>
        <end position="367"/>
    </location>
</feature>
<evidence type="ECO:0000313" key="7">
    <source>
        <dbReference type="Proteomes" id="UP000291591"/>
    </source>
</evidence>